<gene>
    <name evidence="1" type="ORF">FA95DRAFT_1561739</name>
</gene>
<proteinExistence type="predicted"/>
<accession>A0ACB8RLB1</accession>
<dbReference type="EMBL" id="MU275968">
    <property type="protein sequence ID" value="KAI0044898.1"/>
    <property type="molecule type" value="Genomic_DNA"/>
</dbReference>
<keyword evidence="2" id="KW-1185">Reference proteome</keyword>
<reference evidence="1" key="1">
    <citation type="submission" date="2021-02" db="EMBL/GenBank/DDBJ databases">
        <authorList>
            <consortium name="DOE Joint Genome Institute"/>
            <person name="Ahrendt S."/>
            <person name="Looney B.P."/>
            <person name="Miyauchi S."/>
            <person name="Morin E."/>
            <person name="Drula E."/>
            <person name="Courty P.E."/>
            <person name="Chicoki N."/>
            <person name="Fauchery L."/>
            <person name="Kohler A."/>
            <person name="Kuo A."/>
            <person name="Labutti K."/>
            <person name="Pangilinan J."/>
            <person name="Lipzen A."/>
            <person name="Riley R."/>
            <person name="Andreopoulos W."/>
            <person name="He G."/>
            <person name="Johnson J."/>
            <person name="Barry K.W."/>
            <person name="Grigoriev I.V."/>
            <person name="Nagy L."/>
            <person name="Hibbett D."/>
            <person name="Henrissat B."/>
            <person name="Matheny P.B."/>
            <person name="Labbe J."/>
            <person name="Martin F."/>
        </authorList>
    </citation>
    <scope>NUCLEOTIDE SEQUENCE</scope>
    <source>
        <strain evidence="1">FP105234-sp</strain>
    </source>
</reference>
<sequence>MKRYLPSLTSLYPRPFSKTPTRLLAVLILAGSLATCLFLAAALNEDVFLPSIRLQASHTGTIAIANANAPTVFDAVGSGLLAVPRIYVVSLPRRTDRRAQMEQLRSTLGMRWEYVDALDGPAQDVITLMQQVHVLRTALRNSTSVGDASHFRQPPQDPALRMGIPAADDAHAPCNVPTLRWPRDLEDPLRSQGPLPPLGADLWLMPHARGSSEHFVPSEGALEISNSSTLSGGSDSRVAAALPELACASKDSVLADFSPMLPPYKRLTPAKVACWHSHLQAIRAIANGDDSAALVLEDDVDMERDIDERLGGLWEALPKNWDIVYLGETIPSCLHGTPLNASLGHCWSDESKHPALAGVSPPFSGYSLLAPAWLTGRNLSSLHPSTSPKCTHAYVLSREGARRLLVHLRYPPFAYSRAIDQAFAWLVESGRLRAFSVVPAVVVQRKVARSDVMPGRGSAWVGGLYDGVFGSAMDVEGPEENFDGGTYPS</sequence>
<evidence type="ECO:0000313" key="2">
    <source>
        <dbReference type="Proteomes" id="UP000814033"/>
    </source>
</evidence>
<evidence type="ECO:0000313" key="1">
    <source>
        <dbReference type="EMBL" id="KAI0044898.1"/>
    </source>
</evidence>
<protein>
    <submittedName>
        <fullName evidence="1">Uncharacterized protein</fullName>
    </submittedName>
</protein>
<organism evidence="1 2">
    <name type="scientific">Auriscalpium vulgare</name>
    <dbReference type="NCBI Taxonomy" id="40419"/>
    <lineage>
        <taxon>Eukaryota</taxon>
        <taxon>Fungi</taxon>
        <taxon>Dikarya</taxon>
        <taxon>Basidiomycota</taxon>
        <taxon>Agaricomycotina</taxon>
        <taxon>Agaricomycetes</taxon>
        <taxon>Russulales</taxon>
        <taxon>Auriscalpiaceae</taxon>
        <taxon>Auriscalpium</taxon>
    </lineage>
</organism>
<dbReference type="Proteomes" id="UP000814033">
    <property type="component" value="Unassembled WGS sequence"/>
</dbReference>
<reference evidence="1" key="2">
    <citation type="journal article" date="2022" name="New Phytol.">
        <title>Evolutionary transition to the ectomycorrhizal habit in the genomes of a hyperdiverse lineage of mushroom-forming fungi.</title>
        <authorList>
            <person name="Looney B."/>
            <person name="Miyauchi S."/>
            <person name="Morin E."/>
            <person name="Drula E."/>
            <person name="Courty P.E."/>
            <person name="Kohler A."/>
            <person name="Kuo A."/>
            <person name="LaButti K."/>
            <person name="Pangilinan J."/>
            <person name="Lipzen A."/>
            <person name="Riley R."/>
            <person name="Andreopoulos W."/>
            <person name="He G."/>
            <person name="Johnson J."/>
            <person name="Nolan M."/>
            <person name="Tritt A."/>
            <person name="Barry K.W."/>
            <person name="Grigoriev I.V."/>
            <person name="Nagy L.G."/>
            <person name="Hibbett D."/>
            <person name="Henrissat B."/>
            <person name="Matheny P.B."/>
            <person name="Labbe J."/>
            <person name="Martin F.M."/>
        </authorList>
    </citation>
    <scope>NUCLEOTIDE SEQUENCE</scope>
    <source>
        <strain evidence="1">FP105234-sp</strain>
    </source>
</reference>
<name>A0ACB8RLB1_9AGAM</name>
<comment type="caution">
    <text evidence="1">The sequence shown here is derived from an EMBL/GenBank/DDBJ whole genome shotgun (WGS) entry which is preliminary data.</text>
</comment>